<dbReference type="GO" id="GO:0016810">
    <property type="term" value="F:hydrolase activity, acting on carbon-nitrogen (but not peptide) bonds"/>
    <property type="evidence" value="ECO:0007669"/>
    <property type="project" value="InterPro"/>
</dbReference>
<dbReference type="InterPro" id="IPR050287">
    <property type="entry name" value="MTA/SAH_deaminase"/>
</dbReference>
<evidence type="ECO:0000313" key="5">
    <source>
        <dbReference type="Proteomes" id="UP000198793"/>
    </source>
</evidence>
<evidence type="ECO:0000259" key="3">
    <source>
        <dbReference type="Pfam" id="PF01979"/>
    </source>
</evidence>
<dbReference type="Gene3D" id="3.20.20.140">
    <property type="entry name" value="Metal-dependent hydrolases"/>
    <property type="match status" value="1"/>
</dbReference>
<comment type="similarity">
    <text evidence="1">Belongs to the metallo-dependent hydrolases superfamily. ATZ/TRZ family.</text>
</comment>
<name>A0A1H0DI56_9HYPH</name>
<reference evidence="4 5" key="1">
    <citation type="submission" date="2016-10" db="EMBL/GenBank/DDBJ databases">
        <authorList>
            <person name="de Groot N.N."/>
        </authorList>
    </citation>
    <scope>NUCLEOTIDE SEQUENCE [LARGE SCALE GENOMIC DNA]</scope>
    <source>
        <strain evidence="5">L7-484,KACC 16230,DSM 25025</strain>
    </source>
</reference>
<evidence type="ECO:0000313" key="4">
    <source>
        <dbReference type="EMBL" id="SDN69842.1"/>
    </source>
</evidence>
<dbReference type="PANTHER" id="PTHR43794:SF11">
    <property type="entry name" value="AMIDOHYDROLASE-RELATED DOMAIN-CONTAINING PROTEIN"/>
    <property type="match status" value="1"/>
</dbReference>
<dbReference type="EMBL" id="FNIT01000001">
    <property type="protein sequence ID" value="SDN69842.1"/>
    <property type="molecule type" value="Genomic_DNA"/>
</dbReference>
<dbReference type="AlphaFoldDB" id="A0A1H0DI56"/>
<dbReference type="STRING" id="1166073.SAMN05192530_101796"/>
<keyword evidence="2" id="KW-0378">Hydrolase</keyword>
<evidence type="ECO:0000256" key="2">
    <source>
        <dbReference type="ARBA" id="ARBA00022801"/>
    </source>
</evidence>
<dbReference type="Proteomes" id="UP000198793">
    <property type="component" value="Unassembled WGS sequence"/>
</dbReference>
<feature type="domain" description="Amidohydrolase-related" evidence="3">
    <location>
        <begin position="46"/>
        <end position="394"/>
    </location>
</feature>
<accession>A0A1H0DI56</accession>
<gene>
    <name evidence="4" type="ORF">SAMN05192530_101796</name>
</gene>
<protein>
    <submittedName>
        <fullName evidence="4">Cytosine/adenosine deaminase</fullName>
    </submittedName>
</protein>
<sequence>MTTTSIPCLGALCAEGFGSRDPLTLTLNEGRIVSVEPGTAASTTLAMPVLVNAHDHARPLRASSFGAAGKPLELWLSTLALLPPIDPYLAAAASLGRSALGGVGVVMVHHTRFRSFAAVPKEAAATARAARDVGVRIGFAVALRDRNPLVYGPSDAVLDALPGQARAEIAARVSAPVPDVPTQIRLVDEVEAALGEGVRAQYGPTGPQWCSDKLLVAVAEASALTGRRVHMHLLETRYQRDWADRQEKPGGLVRWLADIGLLSPRLTLAHCTYARPDELELIAESGATIAVNTSSNLQIRSGIAPVAAMRRAGCRVALGLDGLGLDEDDDALREMRLAHLLHRGWGFAEEFGDADILAMAVRNGRAAVLGEEGGGRIADGEPADLLLLDMDRLNEDRLPIAPEPVGLLLARGTRHHMAEVIVEGRSVAKGGRLTNIDHEALTRELLAIVRHDMVSSGSLAAALPHLEAAMRAHFHAPGCC</sequence>
<dbReference type="PANTHER" id="PTHR43794">
    <property type="entry name" value="AMINOHYDROLASE SSNA-RELATED"/>
    <property type="match status" value="1"/>
</dbReference>
<dbReference type="InterPro" id="IPR006680">
    <property type="entry name" value="Amidohydro-rel"/>
</dbReference>
<dbReference type="SUPFAM" id="SSF51338">
    <property type="entry name" value="Composite domain of metallo-dependent hydrolases"/>
    <property type="match status" value="1"/>
</dbReference>
<dbReference type="Pfam" id="PF01979">
    <property type="entry name" value="Amidohydro_1"/>
    <property type="match status" value="1"/>
</dbReference>
<dbReference type="OrthoDB" id="9796020at2"/>
<dbReference type="RefSeq" id="WP_090669059.1">
    <property type="nucleotide sequence ID" value="NZ_FNIT01000001.1"/>
</dbReference>
<proteinExistence type="inferred from homology"/>
<dbReference type="InterPro" id="IPR011059">
    <property type="entry name" value="Metal-dep_hydrolase_composite"/>
</dbReference>
<organism evidence="4 5">
    <name type="scientific">Aureimonas jatrophae</name>
    <dbReference type="NCBI Taxonomy" id="1166073"/>
    <lineage>
        <taxon>Bacteria</taxon>
        <taxon>Pseudomonadati</taxon>
        <taxon>Pseudomonadota</taxon>
        <taxon>Alphaproteobacteria</taxon>
        <taxon>Hyphomicrobiales</taxon>
        <taxon>Aurantimonadaceae</taxon>
        <taxon>Aureimonas</taxon>
    </lineage>
</organism>
<keyword evidence="5" id="KW-1185">Reference proteome</keyword>
<evidence type="ECO:0000256" key="1">
    <source>
        <dbReference type="ARBA" id="ARBA00006745"/>
    </source>
</evidence>
<dbReference type="SUPFAM" id="SSF51556">
    <property type="entry name" value="Metallo-dependent hydrolases"/>
    <property type="match status" value="1"/>
</dbReference>
<dbReference type="InterPro" id="IPR032466">
    <property type="entry name" value="Metal_Hydrolase"/>
</dbReference>